<reference evidence="8" key="1">
    <citation type="submission" date="2020-06" db="EMBL/GenBank/DDBJ databases">
        <title>Genomes of multiple members of Pneumocystis genus reveal paths to human pathogen Pneumocystis jirovecii.</title>
        <authorList>
            <person name="Cisse O.H."/>
            <person name="Ma L."/>
            <person name="Dekker J."/>
            <person name="Khil P."/>
            <person name="Jo J."/>
            <person name="Brenchley J."/>
            <person name="Blair R."/>
            <person name="Pahar B."/>
            <person name="Chabe M."/>
            <person name="Van Rompay K.A."/>
            <person name="Keesler R."/>
            <person name="Sukura A."/>
            <person name="Hirsch V."/>
            <person name="Kutty G."/>
            <person name="Liu Y."/>
            <person name="Peng L."/>
            <person name="Chen J."/>
            <person name="Song J."/>
            <person name="Weissenbacher-Lang C."/>
            <person name="Xu J."/>
            <person name="Upham N.S."/>
            <person name="Stajich J.E."/>
            <person name="Cuomo C.A."/>
            <person name="Cushion M.T."/>
            <person name="Kovacs J.A."/>
        </authorList>
    </citation>
    <scope>NUCLEOTIDE SEQUENCE</scope>
    <source>
        <strain evidence="8">2A</strain>
    </source>
</reference>
<proteinExistence type="inferred from homology"/>
<evidence type="ECO:0000313" key="9">
    <source>
        <dbReference type="Proteomes" id="UP000663699"/>
    </source>
</evidence>
<keyword evidence="4 7" id="KW-0808">Transferase</keyword>
<dbReference type="InterPro" id="IPR003788">
    <property type="entry name" value="NDUFAF7"/>
</dbReference>
<evidence type="ECO:0000256" key="1">
    <source>
        <dbReference type="ARBA" id="ARBA00004173"/>
    </source>
</evidence>
<dbReference type="Pfam" id="PF02636">
    <property type="entry name" value="Methyltransf_28"/>
    <property type="match status" value="1"/>
</dbReference>
<protein>
    <recommendedName>
        <fullName evidence="7">Protein arginine methyltransferase NDUFAF7</fullName>
        <ecNumber evidence="7">2.1.1.320</ecNumber>
    </recommendedName>
</protein>
<dbReference type="InterPro" id="IPR038375">
    <property type="entry name" value="NDUFAF7_sf"/>
</dbReference>
<comment type="catalytic activity">
    <reaction evidence="6 7">
        <text>L-arginyl-[protein] + 2 S-adenosyl-L-methionine = N(omega),N(omega)'-dimethyl-L-arginyl-[protein] + 2 S-adenosyl-L-homocysteine + 2 H(+)</text>
        <dbReference type="Rhea" id="RHEA:48108"/>
        <dbReference type="Rhea" id="RHEA-COMP:10532"/>
        <dbReference type="Rhea" id="RHEA-COMP:11992"/>
        <dbReference type="ChEBI" id="CHEBI:15378"/>
        <dbReference type="ChEBI" id="CHEBI:29965"/>
        <dbReference type="ChEBI" id="CHEBI:57856"/>
        <dbReference type="ChEBI" id="CHEBI:59789"/>
        <dbReference type="ChEBI" id="CHEBI:88221"/>
        <dbReference type="EC" id="2.1.1.320"/>
    </reaction>
</comment>
<evidence type="ECO:0000256" key="3">
    <source>
        <dbReference type="ARBA" id="ARBA00022603"/>
    </source>
</evidence>
<organism evidence="8 9">
    <name type="scientific">Pneumocystis wakefieldiae</name>
    <dbReference type="NCBI Taxonomy" id="38082"/>
    <lineage>
        <taxon>Eukaryota</taxon>
        <taxon>Fungi</taxon>
        <taxon>Dikarya</taxon>
        <taxon>Ascomycota</taxon>
        <taxon>Taphrinomycotina</taxon>
        <taxon>Pneumocystomycetes</taxon>
        <taxon>Pneumocystaceae</taxon>
        <taxon>Pneumocystis</taxon>
    </lineage>
</organism>
<gene>
    <name evidence="8" type="ORF">MERGE_000291</name>
</gene>
<dbReference type="GO" id="GO:0005739">
    <property type="term" value="C:mitochondrion"/>
    <property type="evidence" value="ECO:0007669"/>
    <property type="project" value="UniProtKB-SubCell"/>
</dbReference>
<dbReference type="Gene3D" id="3.40.50.12710">
    <property type="match status" value="1"/>
</dbReference>
<dbReference type="GO" id="GO:0032259">
    <property type="term" value="P:methylation"/>
    <property type="evidence" value="ECO:0007669"/>
    <property type="project" value="UniProtKB-KW"/>
</dbReference>
<evidence type="ECO:0000256" key="7">
    <source>
        <dbReference type="RuleBase" id="RU364114"/>
    </source>
</evidence>
<comment type="function">
    <text evidence="7">Arginine methyltransferase involved in the assembly or stability of mitochondrial NADH:ubiquinone oxidoreductase complex (complex I).</text>
</comment>
<dbReference type="SUPFAM" id="SSF53335">
    <property type="entry name" value="S-adenosyl-L-methionine-dependent methyltransferases"/>
    <property type="match status" value="1"/>
</dbReference>
<evidence type="ECO:0000256" key="4">
    <source>
        <dbReference type="ARBA" id="ARBA00022679"/>
    </source>
</evidence>
<comment type="similarity">
    <text evidence="2 7">Belongs to the NDUFAF7 family.</text>
</comment>
<evidence type="ECO:0000256" key="2">
    <source>
        <dbReference type="ARBA" id="ARBA00005891"/>
    </source>
</evidence>
<evidence type="ECO:0000256" key="6">
    <source>
        <dbReference type="ARBA" id="ARBA00048612"/>
    </source>
</evidence>
<dbReference type="Proteomes" id="UP000663699">
    <property type="component" value="Chromosome 1"/>
</dbReference>
<dbReference type="InterPro" id="IPR029063">
    <property type="entry name" value="SAM-dependent_MTases_sf"/>
</dbReference>
<dbReference type="GO" id="GO:0035243">
    <property type="term" value="F:protein-arginine omega-N symmetric methyltransferase activity"/>
    <property type="evidence" value="ECO:0007669"/>
    <property type="project" value="UniProtKB-EC"/>
</dbReference>
<dbReference type="EC" id="2.1.1.320" evidence="7"/>
<accession>A0A899FUX5</accession>
<comment type="subcellular location">
    <subcellularLocation>
        <location evidence="1 7">Mitochondrion</location>
    </subcellularLocation>
</comment>
<sequence>MYTSAFCKNQPFFCSLIRLYRRTIYYPRRYNTSWQIRKNTEVQTPTYPYRAGNVLYNFSSEDLPQKCKTVNSILLMTEKTPPRQVQMLVRDFIEDSMYNPFYGYYNKHSCILSIPTSFDFSKIKDNNSFQKELTRIYEDYDKMALQKGAKLPIQLWHTPTELFKPYYGEAIARFILTHYKLSYYPYNDLIIYEVGSGNGTLMLNIMDYIDRMDPDVYARTKYYAIEISHPLATQQMEMLKKTKHYRRYQKKVEIINKKVLDNFPHDLIRYNPITQQAYQALAVIDEIGDIHEFYSPILDPLIIRYLSLKKKITQTYKSKYDDISYFIKRLKTYLPFSENLIDPEFVPTKQLLLFDILRNYFPEHKLIISDFSSLPDSIQGLNAPTVQTRFSGMTIPCSTYLVKQGYFDILFPTNFEILKSVYKATCLQPGENRHIEIYTHRRFLEQWADIETTKTISGENPMLDWFENVKVLITQ</sequence>
<dbReference type="OrthoDB" id="17415at2759"/>
<dbReference type="AlphaFoldDB" id="A0A899FUX5"/>
<keyword evidence="9" id="KW-1185">Reference proteome</keyword>
<keyword evidence="3 7" id="KW-0489">Methyltransferase</keyword>
<evidence type="ECO:0000313" key="8">
    <source>
        <dbReference type="EMBL" id="QSL64136.1"/>
    </source>
</evidence>
<dbReference type="PANTHER" id="PTHR12049">
    <property type="entry name" value="PROTEIN ARGININE METHYLTRANSFERASE NDUFAF7, MITOCHONDRIAL"/>
    <property type="match status" value="1"/>
</dbReference>
<keyword evidence="5 7" id="KW-0496">Mitochondrion</keyword>
<dbReference type="PANTHER" id="PTHR12049:SF5">
    <property type="entry name" value="PROTEIN ARGININE METHYLTRANSFERASE NDUFAF7 HOMOLOG, MITOCHONDRIAL"/>
    <property type="match status" value="1"/>
</dbReference>
<evidence type="ECO:0000256" key="5">
    <source>
        <dbReference type="ARBA" id="ARBA00023128"/>
    </source>
</evidence>
<dbReference type="EMBL" id="CP054532">
    <property type="protein sequence ID" value="QSL64136.1"/>
    <property type="molecule type" value="Genomic_DNA"/>
</dbReference>
<name>A0A899FUX5_9ASCO</name>